<evidence type="ECO:0000256" key="4">
    <source>
        <dbReference type="ARBA" id="ARBA00022833"/>
    </source>
</evidence>
<evidence type="ECO:0000256" key="3">
    <source>
        <dbReference type="ARBA" id="ARBA00022801"/>
    </source>
</evidence>
<dbReference type="InterPro" id="IPR006026">
    <property type="entry name" value="Peptidase_Metallo"/>
</dbReference>
<keyword evidence="1" id="KW-0645">Protease</keyword>
<feature type="domain" description="Peptidase metallopeptidase" evidence="6">
    <location>
        <begin position="60"/>
        <end position="225"/>
    </location>
</feature>
<evidence type="ECO:0000256" key="2">
    <source>
        <dbReference type="ARBA" id="ARBA00022723"/>
    </source>
</evidence>
<dbReference type="InterPro" id="IPR001818">
    <property type="entry name" value="Pept_M10_metallopeptidase"/>
</dbReference>
<evidence type="ECO:0000259" key="6">
    <source>
        <dbReference type="SMART" id="SM00235"/>
    </source>
</evidence>
<feature type="chain" id="PRO_5046108376" description="Peptidase metallopeptidase domain-containing protein" evidence="5">
    <location>
        <begin position="22"/>
        <end position="565"/>
    </location>
</feature>
<keyword evidence="3" id="KW-0378">Hydrolase</keyword>
<dbReference type="Pfam" id="PF00413">
    <property type="entry name" value="Peptidase_M10"/>
    <property type="match status" value="1"/>
</dbReference>
<accession>A0ABQ5YD72</accession>
<dbReference type="InterPro" id="IPR024079">
    <property type="entry name" value="MetalloPept_cat_dom_sf"/>
</dbReference>
<reference evidence="8" key="1">
    <citation type="journal article" date="2019" name="Int. J. Syst. Evol. Microbiol.">
        <title>The Global Catalogue of Microorganisms (GCM) 10K type strain sequencing project: providing services to taxonomists for standard genome sequencing and annotation.</title>
        <authorList>
            <consortium name="The Broad Institute Genomics Platform"/>
            <consortium name="The Broad Institute Genome Sequencing Center for Infectious Disease"/>
            <person name="Wu L."/>
            <person name="Ma J."/>
        </authorList>
    </citation>
    <scope>NUCLEOTIDE SEQUENCE [LARGE SCALE GENOMIC DNA]</scope>
    <source>
        <strain evidence="8">NBRC 110044</strain>
    </source>
</reference>
<dbReference type="EMBL" id="BSOG01000001">
    <property type="protein sequence ID" value="GLR11943.1"/>
    <property type="molecule type" value="Genomic_DNA"/>
</dbReference>
<dbReference type="Gene3D" id="3.40.390.10">
    <property type="entry name" value="Collagenase (Catalytic Domain)"/>
    <property type="match status" value="1"/>
</dbReference>
<dbReference type="SMART" id="SM00235">
    <property type="entry name" value="ZnMc"/>
    <property type="match status" value="1"/>
</dbReference>
<dbReference type="RefSeq" id="WP_284195086.1">
    <property type="nucleotide sequence ID" value="NZ_BSOG01000001.1"/>
</dbReference>
<keyword evidence="2" id="KW-0479">Metal-binding</keyword>
<feature type="signal peptide" evidence="5">
    <location>
        <begin position="1"/>
        <end position="21"/>
    </location>
</feature>
<dbReference type="SUPFAM" id="SSF55486">
    <property type="entry name" value="Metalloproteases ('zincins'), catalytic domain"/>
    <property type="match status" value="1"/>
</dbReference>
<keyword evidence="5" id="KW-0732">Signal</keyword>
<keyword evidence="8" id="KW-1185">Reference proteome</keyword>
<dbReference type="PRINTS" id="PR00138">
    <property type="entry name" value="MATRIXIN"/>
</dbReference>
<evidence type="ECO:0000256" key="1">
    <source>
        <dbReference type="ARBA" id="ARBA00022670"/>
    </source>
</evidence>
<evidence type="ECO:0000313" key="8">
    <source>
        <dbReference type="Proteomes" id="UP001156706"/>
    </source>
</evidence>
<sequence length="565" mass="61837">MFHACSRLSLVAISLVNACWAAEPPAPILDPARMVHPPKATRLHAAASTVTPKGVLLYDMPARWANGQVTWYYNPSGRPSDVSDSEIINFFKNAFADWENVCQVTGTYGGVTSVDVNNANEIVVVGYKDIGEFAFMDAGPRFGSSMPYPYFSGGAIRININSTQSSLRSRLDNGGIRAARHELGHLLNFHHSDDPYSILYAAPYLSEIEDLTGDDIAICAELYGGRGMITLPDHSNAPLEPGSSGMRILIADRFDNGGTPPPALQTLDVSSNAYFYFNLAWNSLTIGDAIAWRFITPAGTTWETYDTTARSSAGGTALPRKNFPFNGKWQIQAVVKGKVAAKQEFTVQGGSLAPLNRIEYALIAEQASNGNITPRLDNYSSIGAKRIEFYPNGSTGPLVTGAPFVPLAGSNNQVELWLQSDQPRYPYDPNKYYGGNDSDSANNIRRLNFTTNAQGRIDRDLINYDHTGSQFSYFGTAHIQIAQTGPMKIYQAAQVGTKWYYRTRQGWSDIPAELSTLTAPAAITFSALTAMDIRWLPTGTTLYIGYGTSLEDVVNRGQYKLVQTF</sequence>
<protein>
    <recommendedName>
        <fullName evidence="6">Peptidase metallopeptidase domain-containing protein</fullName>
    </recommendedName>
</protein>
<gene>
    <name evidence="7" type="ORF">GCM10007907_07330</name>
</gene>
<dbReference type="InterPro" id="IPR021190">
    <property type="entry name" value="Pept_M10A"/>
</dbReference>
<proteinExistence type="predicted"/>
<dbReference type="Proteomes" id="UP001156706">
    <property type="component" value="Unassembled WGS sequence"/>
</dbReference>
<evidence type="ECO:0000313" key="7">
    <source>
        <dbReference type="EMBL" id="GLR11943.1"/>
    </source>
</evidence>
<name>A0ABQ5YD72_9NEIS</name>
<evidence type="ECO:0000256" key="5">
    <source>
        <dbReference type="SAM" id="SignalP"/>
    </source>
</evidence>
<keyword evidence="4" id="KW-0862">Zinc</keyword>
<organism evidence="7 8">
    <name type="scientific">Chitinimonas prasina</name>
    <dbReference type="NCBI Taxonomy" id="1434937"/>
    <lineage>
        <taxon>Bacteria</taxon>
        <taxon>Pseudomonadati</taxon>
        <taxon>Pseudomonadota</taxon>
        <taxon>Betaproteobacteria</taxon>
        <taxon>Neisseriales</taxon>
        <taxon>Chitinibacteraceae</taxon>
        <taxon>Chitinimonas</taxon>
    </lineage>
</organism>
<comment type="caution">
    <text evidence="7">The sequence shown here is derived from an EMBL/GenBank/DDBJ whole genome shotgun (WGS) entry which is preliminary data.</text>
</comment>